<dbReference type="GO" id="GO:0005737">
    <property type="term" value="C:cytoplasm"/>
    <property type="evidence" value="ECO:0007669"/>
    <property type="project" value="TreeGrafter"/>
</dbReference>
<evidence type="ECO:0000256" key="6">
    <source>
        <dbReference type="PIRSR" id="PIRSR613078-3"/>
    </source>
</evidence>
<dbReference type="AlphaFoldDB" id="F6B5X8"/>
<dbReference type="EMBL" id="CP002736">
    <property type="protein sequence ID" value="AEF94297.1"/>
    <property type="molecule type" value="Genomic_DNA"/>
</dbReference>
<feature type="active site" description="Proton donor/acceptor" evidence="4">
    <location>
        <position position="83"/>
    </location>
</feature>
<gene>
    <name evidence="7" type="ordered locus">Desca_1441</name>
</gene>
<dbReference type="Proteomes" id="UP000009226">
    <property type="component" value="Chromosome"/>
</dbReference>
<accession>F6B5X8</accession>
<dbReference type="CDD" id="cd07067">
    <property type="entry name" value="HP_PGM_like"/>
    <property type="match status" value="1"/>
</dbReference>
<proteinExistence type="predicted"/>
<dbReference type="GO" id="GO:0009236">
    <property type="term" value="P:cobalamin biosynthetic process"/>
    <property type="evidence" value="ECO:0007669"/>
    <property type="project" value="UniProtKB-UniRule"/>
</dbReference>
<dbReference type="InterPro" id="IPR013078">
    <property type="entry name" value="His_Pase_superF_clade-1"/>
</dbReference>
<dbReference type="PROSITE" id="PS00175">
    <property type="entry name" value="PG_MUTASE"/>
    <property type="match status" value="1"/>
</dbReference>
<dbReference type="InterPro" id="IPR001345">
    <property type="entry name" value="PG/BPGM_mutase_AS"/>
</dbReference>
<dbReference type="InterPro" id="IPR017578">
    <property type="entry name" value="Ribazole_CobC"/>
</dbReference>
<keyword evidence="8" id="KW-1185">Reference proteome</keyword>
<sequence length="206" mass="23080">MKTMICLVRHGETVWNSNGKFQGHSDVPLSDVGREQARALALRLSQEKIDAFYSSDLARARETAEILANPHNKSVGCLSDLREINFGQWEGLTIKEISERFGEISSKWWNDPLSTQIPSGEKLQDVVIRCNKALNEIVTKHAGETVVIVTHGGAIRTIVASVLGLDLKNYAKLRMDNVSLTILEYYEPGKAILKLYNDTCHLRCKK</sequence>
<dbReference type="SMART" id="SM00855">
    <property type="entry name" value="PGAM"/>
    <property type="match status" value="1"/>
</dbReference>
<reference evidence="7 8" key="1">
    <citation type="submission" date="2011-05" db="EMBL/GenBank/DDBJ databases">
        <title>Complete sequence of Desulfotomaculum carboxydivorans CO-1-SRB.</title>
        <authorList>
            <consortium name="US DOE Joint Genome Institute"/>
            <person name="Lucas S."/>
            <person name="Han J."/>
            <person name="Lapidus A."/>
            <person name="Cheng J.-F."/>
            <person name="Goodwin L."/>
            <person name="Pitluck S."/>
            <person name="Peters L."/>
            <person name="Mikhailova N."/>
            <person name="Lu M."/>
            <person name="Han C."/>
            <person name="Tapia R."/>
            <person name="Land M."/>
            <person name="Hauser L."/>
            <person name="Kyrpides N."/>
            <person name="Ivanova N."/>
            <person name="Pagani I."/>
            <person name="Stams A."/>
            <person name="Plugge C."/>
            <person name="Muyzer G."/>
            <person name="Kuever J."/>
            <person name="Parshina S."/>
            <person name="Ivanova A."/>
            <person name="Nazina T."/>
            <person name="Woyke T."/>
        </authorList>
    </citation>
    <scope>NUCLEOTIDE SEQUENCE [LARGE SCALE GENOMIC DNA]</scope>
    <source>
        <strain evidence="8">DSM 14880 / VKM B-2319 / CO-1-SRB</strain>
    </source>
</reference>
<dbReference type="NCBIfam" id="TIGR03162">
    <property type="entry name" value="ribazole_cobC"/>
    <property type="match status" value="1"/>
</dbReference>
<dbReference type="STRING" id="868595.Desca_1441"/>
<evidence type="ECO:0000256" key="1">
    <source>
        <dbReference type="ARBA" id="ARBA00023152"/>
    </source>
</evidence>
<evidence type="ECO:0000256" key="5">
    <source>
        <dbReference type="PIRSR" id="PIRSR613078-2"/>
    </source>
</evidence>
<dbReference type="InterPro" id="IPR029033">
    <property type="entry name" value="His_PPase_superfam"/>
</dbReference>
<dbReference type="Pfam" id="PF00300">
    <property type="entry name" value="His_Phos_1"/>
    <property type="match status" value="1"/>
</dbReference>
<dbReference type="HOGENOM" id="CLU_033323_8_4_9"/>
<keyword evidence="2" id="KW-0413">Isomerase</keyword>
<evidence type="ECO:0000313" key="7">
    <source>
        <dbReference type="EMBL" id="AEF94297.1"/>
    </source>
</evidence>
<dbReference type="SUPFAM" id="SSF53254">
    <property type="entry name" value="Phosphoglycerate mutase-like"/>
    <property type="match status" value="1"/>
</dbReference>
<protein>
    <recommendedName>
        <fullName evidence="3">Alpha-ribazole phosphatase</fullName>
        <ecNumber evidence="3">3.1.3.73</ecNumber>
    </recommendedName>
</protein>
<feature type="site" description="Transition state stabilizer" evidence="6">
    <location>
        <position position="151"/>
    </location>
</feature>
<organism evidence="7 8">
    <name type="scientific">Desulfotomaculum nigrificans (strain DSM 14880 / VKM B-2319 / CO-1-SRB)</name>
    <name type="common">Desulfotomaculum carboxydivorans</name>
    <dbReference type="NCBI Taxonomy" id="868595"/>
    <lineage>
        <taxon>Bacteria</taxon>
        <taxon>Bacillati</taxon>
        <taxon>Bacillota</taxon>
        <taxon>Clostridia</taxon>
        <taxon>Eubacteriales</taxon>
        <taxon>Desulfotomaculaceae</taxon>
        <taxon>Desulfotomaculum</taxon>
    </lineage>
</organism>
<feature type="binding site" evidence="5">
    <location>
        <position position="59"/>
    </location>
    <ligand>
        <name>substrate</name>
    </ligand>
</feature>
<name>F6B5X8_DESCC</name>
<dbReference type="InterPro" id="IPR050275">
    <property type="entry name" value="PGM_Phosphatase"/>
</dbReference>
<dbReference type="KEGG" id="dca:Desca_1441"/>
<dbReference type="PIRSF" id="PIRSF000709">
    <property type="entry name" value="6PFK_2-Ptase"/>
    <property type="match status" value="1"/>
</dbReference>
<evidence type="ECO:0000256" key="3">
    <source>
        <dbReference type="NCBIfam" id="TIGR03162"/>
    </source>
</evidence>
<dbReference type="PANTHER" id="PTHR48100:SF1">
    <property type="entry name" value="HISTIDINE PHOSPHATASE FAMILY PROTEIN-RELATED"/>
    <property type="match status" value="1"/>
</dbReference>
<dbReference type="EC" id="3.1.3.73" evidence="3"/>
<dbReference type="RefSeq" id="WP_013810190.1">
    <property type="nucleotide sequence ID" value="NC_015565.1"/>
</dbReference>
<dbReference type="GO" id="GO:0043755">
    <property type="term" value="F:alpha-ribazole phosphatase activity"/>
    <property type="evidence" value="ECO:0007669"/>
    <property type="project" value="UniProtKB-UniRule"/>
</dbReference>
<feature type="binding site" evidence="5">
    <location>
        <begin position="9"/>
        <end position="16"/>
    </location>
    <ligand>
        <name>substrate</name>
    </ligand>
</feature>
<dbReference type="Gene3D" id="3.40.50.1240">
    <property type="entry name" value="Phosphoglycerate mutase-like"/>
    <property type="match status" value="1"/>
</dbReference>
<evidence type="ECO:0000256" key="2">
    <source>
        <dbReference type="ARBA" id="ARBA00023235"/>
    </source>
</evidence>
<keyword evidence="1" id="KW-0324">Glycolysis</keyword>
<evidence type="ECO:0000256" key="4">
    <source>
        <dbReference type="PIRSR" id="PIRSR613078-1"/>
    </source>
</evidence>
<dbReference type="PANTHER" id="PTHR48100">
    <property type="entry name" value="BROAD-SPECIFICITY PHOSPHATASE YOR283W-RELATED"/>
    <property type="match status" value="1"/>
</dbReference>
<dbReference type="eggNOG" id="COG0406">
    <property type="taxonomic scope" value="Bacteria"/>
</dbReference>
<evidence type="ECO:0000313" key="8">
    <source>
        <dbReference type="Proteomes" id="UP000009226"/>
    </source>
</evidence>
<feature type="active site" description="Tele-phosphohistidine intermediate" evidence="4">
    <location>
        <position position="10"/>
    </location>
</feature>